<dbReference type="InterPro" id="IPR004467">
    <property type="entry name" value="Or_phspho_trans_dom"/>
</dbReference>
<sequence length="252" mass="26651">MVFTVIRSWWKRWSAIAVSFEGRRSAAHRPPSSRRRACPAIFASRSRPGSGGTAGRRCARLCGVSNAPTPAPVPDAAARARLAELVADLAVVHGKVILSSGREADYYIDGRLPTLHHEAAPLIGILLRQLTADWEFDAVGGLTLGADPVAAAVMHAPGRPIDAFVVRKETKAHGMQKRIEGPSVQGRRVLAVEDTSTTGGSVLTAVDALQEAGAEVVGVATVIDRATGAAEAVQARGLQYRYLLDLHDLGLA</sequence>
<dbReference type="EMBL" id="WLYK01000008">
    <property type="protein sequence ID" value="MTD16009.1"/>
    <property type="molecule type" value="Genomic_DNA"/>
</dbReference>
<dbReference type="GO" id="GO:0044205">
    <property type="term" value="P:'de novo' UMP biosynthetic process"/>
    <property type="evidence" value="ECO:0007669"/>
    <property type="project" value="UniProtKB-UniRule"/>
</dbReference>
<evidence type="ECO:0000256" key="5">
    <source>
        <dbReference type="ARBA" id="ARBA00022842"/>
    </source>
</evidence>
<evidence type="ECO:0000256" key="3">
    <source>
        <dbReference type="ARBA" id="ARBA00022676"/>
    </source>
</evidence>
<feature type="binding site" evidence="7">
    <location>
        <position position="173"/>
    </location>
    <ligand>
        <name>5-phospho-alpha-D-ribose 1-diphosphate</name>
        <dbReference type="ChEBI" id="CHEBI:58017"/>
        <note>ligand shared between dimeric partners</note>
    </ligand>
</feature>
<comment type="catalytic activity">
    <reaction evidence="7">
        <text>orotidine 5'-phosphate + diphosphate = orotate + 5-phospho-alpha-D-ribose 1-diphosphate</text>
        <dbReference type="Rhea" id="RHEA:10380"/>
        <dbReference type="ChEBI" id="CHEBI:30839"/>
        <dbReference type="ChEBI" id="CHEBI:33019"/>
        <dbReference type="ChEBI" id="CHEBI:57538"/>
        <dbReference type="ChEBI" id="CHEBI:58017"/>
        <dbReference type="EC" id="2.4.2.10"/>
    </reaction>
</comment>
<dbReference type="Gene3D" id="3.40.50.2020">
    <property type="match status" value="1"/>
</dbReference>
<evidence type="ECO:0000256" key="6">
    <source>
        <dbReference type="ARBA" id="ARBA00022975"/>
    </source>
</evidence>
<dbReference type="NCBIfam" id="TIGR00336">
    <property type="entry name" value="pyrE"/>
    <property type="match status" value="1"/>
</dbReference>
<keyword evidence="6 7" id="KW-0665">Pyrimidine biosynthesis</keyword>
<evidence type="ECO:0000313" key="10">
    <source>
        <dbReference type="Proteomes" id="UP000460221"/>
    </source>
</evidence>
<accession>A0A7K1FRL8</accession>
<protein>
    <recommendedName>
        <fullName evidence="2 7">Orotate phosphoribosyltransferase</fullName>
        <shortName evidence="7">OPRT</shortName>
        <shortName evidence="7">OPRTase</shortName>
        <ecNumber evidence="2 7">2.4.2.10</ecNumber>
    </recommendedName>
</protein>
<organism evidence="9 10">
    <name type="scientific">Nakamurella alba</name>
    <dbReference type="NCBI Taxonomy" id="2665158"/>
    <lineage>
        <taxon>Bacteria</taxon>
        <taxon>Bacillati</taxon>
        <taxon>Actinomycetota</taxon>
        <taxon>Actinomycetes</taxon>
        <taxon>Nakamurellales</taxon>
        <taxon>Nakamurellaceae</taxon>
        <taxon>Nakamurella</taxon>
    </lineage>
</organism>
<dbReference type="GO" id="GO:0000287">
    <property type="term" value="F:magnesium ion binding"/>
    <property type="evidence" value="ECO:0007669"/>
    <property type="project" value="UniProtKB-UniRule"/>
</dbReference>
<dbReference type="GO" id="GO:0019856">
    <property type="term" value="P:pyrimidine nucleobase biosynthetic process"/>
    <property type="evidence" value="ECO:0007669"/>
    <property type="project" value="TreeGrafter"/>
</dbReference>
<dbReference type="FunFam" id="3.40.50.2020:FF:000029">
    <property type="entry name" value="Orotate phosphoribosyltransferase"/>
    <property type="match status" value="1"/>
</dbReference>
<comment type="subunit">
    <text evidence="7">Homodimer.</text>
</comment>
<evidence type="ECO:0000259" key="8">
    <source>
        <dbReference type="Pfam" id="PF00156"/>
    </source>
</evidence>
<evidence type="ECO:0000256" key="2">
    <source>
        <dbReference type="ARBA" id="ARBA00011971"/>
    </source>
</evidence>
<feature type="domain" description="Phosphoribosyltransferase" evidence="8">
    <location>
        <begin position="129"/>
        <end position="230"/>
    </location>
</feature>
<dbReference type="Proteomes" id="UP000460221">
    <property type="component" value="Unassembled WGS sequence"/>
</dbReference>
<comment type="caution">
    <text evidence="7">Lacks conserved residue(s) required for the propagation of feature annotation.</text>
</comment>
<dbReference type="UniPathway" id="UPA00070">
    <property type="reaction ID" value="UER00119"/>
</dbReference>
<dbReference type="PANTHER" id="PTHR19278">
    <property type="entry name" value="OROTATE PHOSPHORIBOSYLTRANSFERASE"/>
    <property type="match status" value="1"/>
</dbReference>
<evidence type="ECO:0000256" key="4">
    <source>
        <dbReference type="ARBA" id="ARBA00022679"/>
    </source>
</evidence>
<dbReference type="PANTHER" id="PTHR19278:SF9">
    <property type="entry name" value="URIDINE 5'-MONOPHOSPHATE SYNTHASE"/>
    <property type="match status" value="1"/>
</dbReference>
<keyword evidence="4 7" id="KW-0808">Transferase</keyword>
<comment type="pathway">
    <text evidence="1 7">Pyrimidine metabolism; UMP biosynthesis via de novo pathway; UMP from orotate: step 1/2.</text>
</comment>
<dbReference type="InterPro" id="IPR000836">
    <property type="entry name" value="PRTase_dom"/>
</dbReference>
<dbReference type="SUPFAM" id="SSF53271">
    <property type="entry name" value="PRTase-like"/>
    <property type="match status" value="1"/>
</dbReference>
<feature type="binding site" description="in other chain" evidence="7">
    <location>
        <begin position="193"/>
        <end position="201"/>
    </location>
    <ligand>
        <name>5-phospho-alpha-D-ribose 1-diphosphate</name>
        <dbReference type="ChEBI" id="CHEBI:58017"/>
        <note>ligand shared between dimeric partners</note>
    </ligand>
</feature>
<dbReference type="GO" id="GO:0004588">
    <property type="term" value="F:orotate phosphoribosyltransferase activity"/>
    <property type="evidence" value="ECO:0007669"/>
    <property type="project" value="UniProtKB-UniRule"/>
</dbReference>
<dbReference type="InterPro" id="IPR023031">
    <property type="entry name" value="OPRT"/>
</dbReference>
<keyword evidence="3 7" id="KW-0328">Glycosyltransferase</keyword>
<feature type="binding site" evidence="7">
    <location>
        <position position="225"/>
    </location>
    <ligand>
        <name>orotate</name>
        <dbReference type="ChEBI" id="CHEBI:30839"/>
    </ligand>
</feature>
<feature type="binding site" evidence="7">
    <location>
        <position position="171"/>
    </location>
    <ligand>
        <name>5-phospho-alpha-D-ribose 1-diphosphate</name>
        <dbReference type="ChEBI" id="CHEBI:58017"/>
        <note>ligand shared between dimeric partners</note>
    </ligand>
</feature>
<evidence type="ECO:0000313" key="9">
    <source>
        <dbReference type="EMBL" id="MTD16009.1"/>
    </source>
</evidence>
<evidence type="ECO:0000256" key="7">
    <source>
        <dbReference type="HAMAP-Rule" id="MF_01208"/>
    </source>
</evidence>
<dbReference type="InterPro" id="IPR029057">
    <property type="entry name" value="PRTase-like"/>
</dbReference>
<dbReference type="CDD" id="cd06223">
    <property type="entry name" value="PRTases_typeI"/>
    <property type="match status" value="1"/>
</dbReference>
<comment type="cofactor">
    <cofactor evidence="7">
        <name>Mg(2+)</name>
        <dbReference type="ChEBI" id="CHEBI:18420"/>
    </cofactor>
</comment>
<reference evidence="9 10" key="1">
    <citation type="submission" date="2019-11" db="EMBL/GenBank/DDBJ databases">
        <authorList>
            <person name="Jiang L.-Q."/>
        </authorList>
    </citation>
    <scope>NUCLEOTIDE SEQUENCE [LARGE SCALE GENOMIC DNA]</scope>
    <source>
        <strain evidence="9 10">YIM 132087</strain>
    </source>
</reference>
<comment type="caution">
    <text evidence="9">The sequence shown here is derived from an EMBL/GenBank/DDBJ whole genome shotgun (WGS) entry which is preliminary data.</text>
</comment>
<proteinExistence type="inferred from homology"/>
<dbReference type="AlphaFoldDB" id="A0A7K1FRL8"/>
<keyword evidence="10" id="KW-1185">Reference proteome</keyword>
<dbReference type="HAMAP" id="MF_01208">
    <property type="entry name" value="PyrE"/>
    <property type="match status" value="1"/>
</dbReference>
<name>A0A7K1FRL8_9ACTN</name>
<feature type="binding site" evidence="7">
    <location>
        <position position="197"/>
    </location>
    <ligand>
        <name>orotate</name>
        <dbReference type="ChEBI" id="CHEBI:30839"/>
    </ligand>
</feature>
<feature type="binding site" description="in other chain" evidence="7">
    <location>
        <position position="168"/>
    </location>
    <ligand>
        <name>5-phospho-alpha-D-ribose 1-diphosphate</name>
        <dbReference type="ChEBI" id="CHEBI:58017"/>
        <note>ligand shared between dimeric partners</note>
    </ligand>
</feature>
<dbReference type="Pfam" id="PF00156">
    <property type="entry name" value="Pribosyltran"/>
    <property type="match status" value="1"/>
</dbReference>
<gene>
    <name evidence="7" type="primary">pyrE</name>
    <name evidence="9" type="ORF">GIS00_18900</name>
</gene>
<comment type="function">
    <text evidence="7">Catalyzes the transfer of a ribosyl phosphate group from 5-phosphoribose 1-diphosphate to orotate, leading to the formation of orotidine monophosphate (OMP).</text>
</comment>
<keyword evidence="5 7" id="KW-0460">Magnesium</keyword>
<evidence type="ECO:0000256" key="1">
    <source>
        <dbReference type="ARBA" id="ARBA00004889"/>
    </source>
</evidence>
<comment type="similarity">
    <text evidence="7">Belongs to the purine/pyrimidine phosphoribosyltransferase family. PyrE subfamily.</text>
</comment>
<feature type="binding site" evidence="7">
    <location>
        <position position="167"/>
    </location>
    <ligand>
        <name>5-phospho-alpha-D-ribose 1-diphosphate</name>
        <dbReference type="ChEBI" id="CHEBI:58017"/>
        <note>ligand shared between dimeric partners</note>
    </ligand>
</feature>
<dbReference type="EC" id="2.4.2.10" evidence="2 7"/>